<evidence type="ECO:0000313" key="3">
    <source>
        <dbReference type="EMBL" id="TGD36670.1"/>
    </source>
</evidence>
<name>A0A2A3YUI9_BREAU</name>
<evidence type="ECO:0008006" key="6">
    <source>
        <dbReference type="Google" id="ProtNLM"/>
    </source>
</evidence>
<accession>A0A2A3YUI9</accession>
<dbReference type="Pfam" id="PF26137">
    <property type="entry name" value="Toxin_SdpC"/>
    <property type="match status" value="1"/>
</dbReference>
<evidence type="ECO:0000313" key="4">
    <source>
        <dbReference type="Proteomes" id="UP000218620"/>
    </source>
</evidence>
<proteinExistence type="predicted"/>
<gene>
    <name evidence="2" type="ORF">CIK65_10200</name>
    <name evidence="3" type="ORF">EB834_18935</name>
</gene>
<dbReference type="Proteomes" id="UP000218620">
    <property type="component" value="Unassembled WGS sequence"/>
</dbReference>
<feature type="chain" id="PRO_5044065228" description="Antimicrobial peptide, SdpC family" evidence="1">
    <location>
        <begin position="25"/>
        <end position="221"/>
    </location>
</feature>
<evidence type="ECO:0000313" key="2">
    <source>
        <dbReference type="EMBL" id="PCC42889.1"/>
    </source>
</evidence>
<protein>
    <recommendedName>
        <fullName evidence="6">Antimicrobial peptide, SdpC family</fullName>
    </recommendedName>
</protein>
<comment type="caution">
    <text evidence="2">The sequence shown here is derived from an EMBL/GenBank/DDBJ whole genome shotgun (WGS) entry which is preliminary data.</text>
</comment>
<organism evidence="2 4">
    <name type="scientific">Brevibacterium aurantiacum</name>
    <dbReference type="NCBI Taxonomy" id="273384"/>
    <lineage>
        <taxon>Bacteria</taxon>
        <taxon>Bacillati</taxon>
        <taxon>Actinomycetota</taxon>
        <taxon>Actinomycetes</taxon>
        <taxon>Micrococcales</taxon>
        <taxon>Brevibacteriaceae</taxon>
        <taxon>Brevibacterium</taxon>
    </lineage>
</organism>
<evidence type="ECO:0000313" key="5">
    <source>
        <dbReference type="Proteomes" id="UP000297736"/>
    </source>
</evidence>
<dbReference type="OrthoDB" id="5197951at2"/>
<reference evidence="2 4" key="1">
    <citation type="journal article" date="2017" name="Elife">
        <title>Extensive horizontal gene transfer in cheese-associated bacteria.</title>
        <authorList>
            <person name="Bonham K.S."/>
            <person name="Wolfe B.E."/>
            <person name="Dutton R.J."/>
        </authorList>
    </citation>
    <scope>NUCLEOTIDE SEQUENCE [LARGE SCALE GENOMIC DNA]</scope>
    <source>
        <strain evidence="2 4">962_8</strain>
    </source>
</reference>
<dbReference type="AlphaFoldDB" id="A0A2A3YUI9"/>
<dbReference type="Proteomes" id="UP000297736">
    <property type="component" value="Unassembled WGS sequence"/>
</dbReference>
<keyword evidence="1" id="KW-0732">Signal</keyword>
<reference evidence="3 5" key="2">
    <citation type="submission" date="2018-10" db="EMBL/GenBank/DDBJ databases">
        <title>Brevibacterium genomes from Austrain hard cheese rinds.</title>
        <authorList>
            <person name="Anast J.M."/>
            <person name="Dzieciol M."/>
            <person name="Schultz D.L."/>
            <person name="Mann E."/>
            <person name="Wagner M."/>
            <person name="Schmitz-Esser S."/>
        </authorList>
    </citation>
    <scope>NUCLEOTIDE SEQUENCE [LARGE SCALE GENOMIC DNA]</scope>
    <source>
        <strain evidence="3 5">L261</strain>
    </source>
</reference>
<evidence type="ECO:0000256" key="1">
    <source>
        <dbReference type="SAM" id="SignalP"/>
    </source>
</evidence>
<feature type="signal peptide" evidence="1">
    <location>
        <begin position="1"/>
        <end position="24"/>
    </location>
</feature>
<sequence>MMFKKSLCAGILALSLASSSAAPASAVDVEYPSPQSGQESAKLAENYTHEEILQFLFEGTGKVAKENPELLERFNFNKDRPMADKEVLGKVIDEYLDYHPDFEGKVVSPLTSGDPKQVEAALTNLTDTYFDFLEDEYGVESVPIKVSPQKGCGPGGKVCVVAYAVGFVNVAVYANAAAATMAVIGLYVVPSAVSYLMAPDSADGELVKTEFVADLTRALAV</sequence>
<dbReference type="InterPro" id="IPR023888">
    <property type="entry name" value="SdpC-like"/>
</dbReference>
<dbReference type="EMBL" id="RHFF01000026">
    <property type="protein sequence ID" value="TGD36670.1"/>
    <property type="molecule type" value="Genomic_DNA"/>
</dbReference>
<dbReference type="EMBL" id="NRGQ01000011">
    <property type="protein sequence ID" value="PCC42889.1"/>
    <property type="molecule type" value="Genomic_DNA"/>
</dbReference>
<dbReference type="GeneID" id="60907777"/>
<dbReference type="RefSeq" id="WP_069601012.1">
    <property type="nucleotide sequence ID" value="NZ_BJME01000002.1"/>
</dbReference>